<evidence type="ECO:0000313" key="3">
    <source>
        <dbReference type="EMBL" id="GAA0314457.1"/>
    </source>
</evidence>
<gene>
    <name evidence="3" type="ORF">GCM10008967_01210</name>
</gene>
<dbReference type="PANTHER" id="PTHR30590:SF2">
    <property type="entry name" value="INNER MEMBRANE PROTEIN"/>
    <property type="match status" value="1"/>
</dbReference>
<dbReference type="InterPro" id="IPR007349">
    <property type="entry name" value="DUF418"/>
</dbReference>
<name>A0ABN0VQ45_9BACI</name>
<dbReference type="PANTHER" id="PTHR30590">
    <property type="entry name" value="INNER MEMBRANE PROTEIN"/>
    <property type="match status" value="1"/>
</dbReference>
<feature type="transmembrane region" description="Helical" evidence="1">
    <location>
        <begin position="46"/>
        <end position="70"/>
    </location>
</feature>
<feature type="domain" description="DUF418" evidence="2">
    <location>
        <begin position="231"/>
        <end position="374"/>
    </location>
</feature>
<feature type="transmembrane region" description="Helical" evidence="1">
    <location>
        <begin position="90"/>
        <end position="108"/>
    </location>
</feature>
<dbReference type="Pfam" id="PF04235">
    <property type="entry name" value="DUF418"/>
    <property type="match status" value="1"/>
</dbReference>
<feature type="transmembrane region" description="Helical" evidence="1">
    <location>
        <begin position="196"/>
        <end position="220"/>
    </location>
</feature>
<feature type="transmembrane region" description="Helical" evidence="1">
    <location>
        <begin position="337"/>
        <end position="356"/>
    </location>
</feature>
<evidence type="ECO:0000256" key="1">
    <source>
        <dbReference type="SAM" id="Phobius"/>
    </source>
</evidence>
<evidence type="ECO:0000313" key="4">
    <source>
        <dbReference type="Proteomes" id="UP001500782"/>
    </source>
</evidence>
<dbReference type="RefSeq" id="WP_343795403.1">
    <property type="nucleotide sequence ID" value="NZ_BAAADJ010000002.1"/>
</dbReference>
<keyword evidence="4" id="KW-1185">Reference proteome</keyword>
<reference evidence="3 4" key="1">
    <citation type="journal article" date="2019" name="Int. J. Syst. Evol. Microbiol.">
        <title>The Global Catalogue of Microorganisms (GCM) 10K type strain sequencing project: providing services to taxonomists for standard genome sequencing and annotation.</title>
        <authorList>
            <consortium name="The Broad Institute Genomics Platform"/>
            <consortium name="The Broad Institute Genome Sequencing Center for Infectious Disease"/>
            <person name="Wu L."/>
            <person name="Ma J."/>
        </authorList>
    </citation>
    <scope>NUCLEOTIDE SEQUENCE [LARGE SCALE GENOMIC DNA]</scope>
    <source>
        <strain evidence="3 4">JCM 9731</strain>
    </source>
</reference>
<organism evidence="3 4">
    <name type="scientific">Bacillus carboniphilus</name>
    <dbReference type="NCBI Taxonomy" id="86663"/>
    <lineage>
        <taxon>Bacteria</taxon>
        <taxon>Bacillati</taxon>
        <taxon>Bacillota</taxon>
        <taxon>Bacilli</taxon>
        <taxon>Bacillales</taxon>
        <taxon>Bacillaceae</taxon>
        <taxon>Bacillus</taxon>
    </lineage>
</organism>
<dbReference type="EMBL" id="BAAADJ010000002">
    <property type="protein sequence ID" value="GAA0314457.1"/>
    <property type="molecule type" value="Genomic_DNA"/>
</dbReference>
<comment type="caution">
    <text evidence="3">The sequence shown here is derived from an EMBL/GenBank/DDBJ whole genome shotgun (WGS) entry which is preliminary data.</text>
</comment>
<feature type="transmembrane region" description="Helical" evidence="1">
    <location>
        <begin position="241"/>
        <end position="264"/>
    </location>
</feature>
<keyword evidence="1" id="KW-0812">Transmembrane</keyword>
<feature type="transmembrane region" description="Helical" evidence="1">
    <location>
        <begin position="12"/>
        <end position="34"/>
    </location>
</feature>
<sequence>MGQRIIGVDFARGISLFGILLINMMSFHSPYVWVDSYGYWEGSGNHILFLLIEVFVGASFYPLFALLFGFGAIKIFEKSMKLELKPKVTLVRRFFFLLIIGLIHALLIWNGDILVTYAVTGFILLLLINFSHRAQLTIGVLLWSLPNVLLFLLTWLAYRFMPEDQLGVYDYERAAASQLYADGGFWEITKLRVDEWLYINGAGGILIVLFSVLPMVLFGAAMAKGGFIQKHSPGYFIKKGILLLAIGLFIKVLPLLTSYEYPFILLKNQIGGPIVAIAYFFICLGVVKGNQLGVLQEAIVRAGKLSITLYLTQSIVCTFIFYGYGLGLYGKVELWEGTILALAIYCVQLVFSYFWFKKYKTGPVEWLWRWFTYKEKPDFKKGE</sequence>
<protein>
    <submittedName>
        <fullName evidence="3">DUF418 domain-containing protein</fullName>
    </submittedName>
</protein>
<dbReference type="InterPro" id="IPR052529">
    <property type="entry name" value="Bact_Transport_Assoc"/>
</dbReference>
<proteinExistence type="predicted"/>
<dbReference type="Proteomes" id="UP001500782">
    <property type="component" value="Unassembled WGS sequence"/>
</dbReference>
<feature type="transmembrane region" description="Helical" evidence="1">
    <location>
        <begin position="114"/>
        <end position="131"/>
    </location>
</feature>
<accession>A0ABN0VQ45</accession>
<keyword evidence="1" id="KW-0472">Membrane</keyword>
<evidence type="ECO:0000259" key="2">
    <source>
        <dbReference type="Pfam" id="PF04235"/>
    </source>
</evidence>
<feature type="transmembrane region" description="Helical" evidence="1">
    <location>
        <begin position="307"/>
        <end position="325"/>
    </location>
</feature>
<keyword evidence="1" id="KW-1133">Transmembrane helix</keyword>
<feature type="transmembrane region" description="Helical" evidence="1">
    <location>
        <begin position="138"/>
        <end position="158"/>
    </location>
</feature>
<feature type="transmembrane region" description="Helical" evidence="1">
    <location>
        <begin position="270"/>
        <end position="287"/>
    </location>
</feature>